<dbReference type="EMBL" id="FQYO01000005">
    <property type="protein sequence ID" value="SHJ15730.1"/>
    <property type="molecule type" value="Genomic_DNA"/>
</dbReference>
<keyword evidence="2" id="KW-1185">Reference proteome</keyword>
<dbReference type="Proteomes" id="UP000184292">
    <property type="component" value="Unassembled WGS sequence"/>
</dbReference>
<gene>
    <name evidence="1" type="ORF">SAMN05444417_3039</name>
</gene>
<protein>
    <submittedName>
        <fullName evidence="1">Uncharacterized protein</fullName>
    </submittedName>
</protein>
<accession>A0A1M6H0K8</accession>
<name>A0A1M6H0K8_9RHOB</name>
<dbReference type="AlphaFoldDB" id="A0A1M6H0K8"/>
<proteinExistence type="predicted"/>
<evidence type="ECO:0000313" key="2">
    <source>
        <dbReference type="Proteomes" id="UP000184292"/>
    </source>
</evidence>
<reference evidence="1 2" key="1">
    <citation type="submission" date="2016-11" db="EMBL/GenBank/DDBJ databases">
        <authorList>
            <person name="Jaros S."/>
            <person name="Januszkiewicz K."/>
            <person name="Wedrychowicz H."/>
        </authorList>
    </citation>
    <scope>NUCLEOTIDE SEQUENCE [LARGE SCALE GENOMIC DNA]</scope>
    <source>
        <strain evidence="1 2">DSM 100565</strain>
    </source>
</reference>
<evidence type="ECO:0000313" key="1">
    <source>
        <dbReference type="EMBL" id="SHJ15730.1"/>
    </source>
</evidence>
<organism evidence="1 2">
    <name type="scientific">Wenxinia saemankumensis</name>
    <dbReference type="NCBI Taxonomy" id="1447782"/>
    <lineage>
        <taxon>Bacteria</taxon>
        <taxon>Pseudomonadati</taxon>
        <taxon>Pseudomonadota</taxon>
        <taxon>Alphaproteobacteria</taxon>
        <taxon>Rhodobacterales</taxon>
        <taxon>Roseobacteraceae</taxon>
        <taxon>Wenxinia</taxon>
    </lineage>
</organism>
<sequence>MRVLAEFIDRLRGWVGGALSPEPQPIPIPVRPSRDPRRR</sequence>